<evidence type="ECO:0000256" key="1">
    <source>
        <dbReference type="SAM" id="MobiDB-lite"/>
    </source>
</evidence>
<dbReference type="AlphaFoldDB" id="A0A840YSN1"/>
<organism evidence="2 3">
    <name type="scientific">Sphingomonas xinjiangensis</name>
    <dbReference type="NCBI Taxonomy" id="643568"/>
    <lineage>
        <taxon>Bacteria</taxon>
        <taxon>Pseudomonadati</taxon>
        <taxon>Pseudomonadota</taxon>
        <taxon>Alphaproteobacteria</taxon>
        <taxon>Sphingomonadales</taxon>
        <taxon>Sphingomonadaceae</taxon>
        <taxon>Sphingomonas</taxon>
    </lineage>
</organism>
<protein>
    <submittedName>
        <fullName evidence="2">Uncharacterized protein</fullName>
    </submittedName>
</protein>
<comment type="caution">
    <text evidence="2">The sequence shown here is derived from an EMBL/GenBank/DDBJ whole genome shotgun (WGS) entry which is preliminary data.</text>
</comment>
<accession>A0A840YSN1</accession>
<evidence type="ECO:0000313" key="3">
    <source>
        <dbReference type="Proteomes" id="UP000527143"/>
    </source>
</evidence>
<reference evidence="2 3" key="1">
    <citation type="submission" date="2020-08" db="EMBL/GenBank/DDBJ databases">
        <title>Genomic Encyclopedia of Type Strains, Phase IV (KMG-IV): sequencing the most valuable type-strain genomes for metagenomic binning, comparative biology and taxonomic classification.</title>
        <authorList>
            <person name="Goeker M."/>
        </authorList>
    </citation>
    <scope>NUCLEOTIDE SEQUENCE [LARGE SCALE GENOMIC DNA]</scope>
    <source>
        <strain evidence="2 3">DSM 26736</strain>
    </source>
</reference>
<name>A0A840YSN1_9SPHN</name>
<keyword evidence="3" id="KW-1185">Reference proteome</keyword>
<dbReference type="Proteomes" id="UP000527143">
    <property type="component" value="Unassembled WGS sequence"/>
</dbReference>
<feature type="region of interest" description="Disordered" evidence="1">
    <location>
        <begin position="52"/>
        <end position="85"/>
    </location>
</feature>
<dbReference type="EMBL" id="JACIJF010000022">
    <property type="protein sequence ID" value="MBB5712672.1"/>
    <property type="molecule type" value="Genomic_DNA"/>
</dbReference>
<evidence type="ECO:0000313" key="2">
    <source>
        <dbReference type="EMBL" id="MBB5712672.1"/>
    </source>
</evidence>
<sequence>MIRVPHEHDIGLRARGEKLAVRIGIAAEPWPVFAQHPVPLLLPALVVLRTRGEREREAGGEQRAANEVGHNASRSEHTGARSFAS</sequence>
<proteinExistence type="predicted"/>
<gene>
    <name evidence="2" type="ORF">FHT02_003932</name>
</gene>